<feature type="compositionally biased region" description="Polar residues" evidence="1">
    <location>
        <begin position="301"/>
        <end position="314"/>
    </location>
</feature>
<dbReference type="EMBL" id="BSYO01000026">
    <property type="protein sequence ID" value="GMH23553.1"/>
    <property type="molecule type" value="Genomic_DNA"/>
</dbReference>
<organism evidence="2 3">
    <name type="scientific">Nepenthes gracilis</name>
    <name type="common">Slender pitcher plant</name>
    <dbReference type="NCBI Taxonomy" id="150966"/>
    <lineage>
        <taxon>Eukaryota</taxon>
        <taxon>Viridiplantae</taxon>
        <taxon>Streptophyta</taxon>
        <taxon>Embryophyta</taxon>
        <taxon>Tracheophyta</taxon>
        <taxon>Spermatophyta</taxon>
        <taxon>Magnoliopsida</taxon>
        <taxon>eudicotyledons</taxon>
        <taxon>Gunneridae</taxon>
        <taxon>Pentapetalae</taxon>
        <taxon>Caryophyllales</taxon>
        <taxon>Nepenthaceae</taxon>
        <taxon>Nepenthes</taxon>
    </lineage>
</organism>
<dbReference type="Proteomes" id="UP001279734">
    <property type="component" value="Unassembled WGS sequence"/>
</dbReference>
<reference evidence="2" key="1">
    <citation type="submission" date="2023-05" db="EMBL/GenBank/DDBJ databases">
        <title>Nepenthes gracilis genome sequencing.</title>
        <authorList>
            <person name="Fukushima K."/>
        </authorList>
    </citation>
    <scope>NUCLEOTIDE SEQUENCE</scope>
    <source>
        <strain evidence="2">SING2019-196</strain>
    </source>
</reference>
<feature type="region of interest" description="Disordered" evidence="1">
    <location>
        <begin position="254"/>
        <end position="314"/>
    </location>
</feature>
<evidence type="ECO:0000256" key="1">
    <source>
        <dbReference type="SAM" id="MobiDB-lite"/>
    </source>
</evidence>
<name>A0AAD3T4P0_NEPGR</name>
<dbReference type="AlphaFoldDB" id="A0AAD3T4P0"/>
<accession>A0AAD3T4P0</accession>
<feature type="region of interest" description="Disordered" evidence="1">
    <location>
        <begin position="67"/>
        <end position="104"/>
    </location>
</feature>
<proteinExistence type="predicted"/>
<evidence type="ECO:0000313" key="2">
    <source>
        <dbReference type="EMBL" id="GMH23553.1"/>
    </source>
</evidence>
<sequence>MEQGQEGERKGAEMQTGRQVLQNHRLCQHLKNQQEFDILKRRIQNFQPREKTKCLIFQCNSTEVYGPTGRILTETNPSSSHGRDSQVPSSVSPKKNISGTNDLPSSLRGAREFVALEGCPDYLTNDLPSDSGNFSHVNLALWEAHDHAVKCSNSFDALQPGEDFFQHPTIGEEPTPGEMKSKKVVRGEYLCIRLAMPTGKNRMACELSATAKGQPLHAPVLVEGVLENRSSNVALSVNGADLVLTPNSITKLSSKYSQDAPDQVEEAVEDEDGVLQVSTPPPPVQGGTWKQAKSKRHRQSKSSWDSFGNKISRS</sequence>
<comment type="caution">
    <text evidence="2">The sequence shown here is derived from an EMBL/GenBank/DDBJ whole genome shotgun (WGS) entry which is preliminary data.</text>
</comment>
<feature type="compositionally biased region" description="Polar residues" evidence="1">
    <location>
        <begin position="73"/>
        <end position="104"/>
    </location>
</feature>
<gene>
    <name evidence="2" type="ORF">Nepgr_025396</name>
</gene>
<evidence type="ECO:0000313" key="3">
    <source>
        <dbReference type="Proteomes" id="UP001279734"/>
    </source>
</evidence>
<protein>
    <submittedName>
        <fullName evidence="2">Uncharacterized protein</fullName>
    </submittedName>
</protein>
<feature type="compositionally biased region" description="Acidic residues" evidence="1">
    <location>
        <begin position="262"/>
        <end position="273"/>
    </location>
</feature>
<keyword evidence="3" id="KW-1185">Reference proteome</keyword>